<organism evidence="7 8">
    <name type="scientific">Podospora australis</name>
    <dbReference type="NCBI Taxonomy" id="1536484"/>
    <lineage>
        <taxon>Eukaryota</taxon>
        <taxon>Fungi</taxon>
        <taxon>Dikarya</taxon>
        <taxon>Ascomycota</taxon>
        <taxon>Pezizomycotina</taxon>
        <taxon>Sordariomycetes</taxon>
        <taxon>Sordariomycetidae</taxon>
        <taxon>Sordariales</taxon>
        <taxon>Podosporaceae</taxon>
        <taxon>Podospora</taxon>
    </lineage>
</organism>
<feature type="domain" description="NADH:ubiquinone oxidoreductase intermediate-associated protein 30" evidence="6">
    <location>
        <begin position="43"/>
        <end position="228"/>
    </location>
</feature>
<dbReference type="PANTHER" id="PTHR13194:SF18">
    <property type="entry name" value="COMPLEX I INTERMEDIATE-ASSOCIATED PROTEIN 30, MITOCHONDRIAL"/>
    <property type="match status" value="1"/>
</dbReference>
<dbReference type="GO" id="GO:0005739">
    <property type="term" value="C:mitochondrion"/>
    <property type="evidence" value="ECO:0007669"/>
    <property type="project" value="UniProtKB-SubCell"/>
</dbReference>
<keyword evidence="8" id="KW-1185">Reference proteome</keyword>
<dbReference type="InterPro" id="IPR039131">
    <property type="entry name" value="NDUFAF1"/>
</dbReference>
<dbReference type="GO" id="GO:0051082">
    <property type="term" value="F:unfolded protein binding"/>
    <property type="evidence" value="ECO:0007669"/>
    <property type="project" value="TreeGrafter"/>
</dbReference>
<dbReference type="EMBL" id="MU864378">
    <property type="protein sequence ID" value="KAK4189169.1"/>
    <property type="molecule type" value="Genomic_DNA"/>
</dbReference>
<dbReference type="PANTHER" id="PTHR13194">
    <property type="entry name" value="COMPLEX I INTERMEDIATE-ASSOCIATED PROTEIN 30"/>
    <property type="match status" value="1"/>
</dbReference>
<evidence type="ECO:0000313" key="7">
    <source>
        <dbReference type="EMBL" id="KAK4189169.1"/>
    </source>
</evidence>
<keyword evidence="3" id="KW-0496">Mitochondrion</keyword>
<evidence type="ECO:0000259" key="6">
    <source>
        <dbReference type="Pfam" id="PF08547"/>
    </source>
</evidence>
<dbReference type="Pfam" id="PF08547">
    <property type="entry name" value="CIA30"/>
    <property type="match status" value="1"/>
</dbReference>
<sequence>MQATRCLQYKGFWGRSMDELKRFSRIAVQMEGIKGPQGPYELHDFRNPSSVTDCKVMSDKDMGGFSTAHLDWVVAPPPSPKSALPSPNCPGHARFHGKISTRLPPNRPDVKRSGYAGFRTKDRPPTIFGKSLWDIDPYIYLAVRVRSDGRSYFVNVQTESVIPTDLHQHRLFVRKPGEWETVLIKWNNFVRTNYGFAVEPQTEMLRQRVKSIGFGLTDRIPGPFALEVERIWATNDESEAEGKVSEISGVVSPAEEAEVEGEDPTEGGLRTKKGQKITWTT</sequence>
<reference evidence="7" key="2">
    <citation type="submission" date="2023-05" db="EMBL/GenBank/DDBJ databases">
        <authorList>
            <consortium name="Lawrence Berkeley National Laboratory"/>
            <person name="Steindorff A."/>
            <person name="Hensen N."/>
            <person name="Bonometti L."/>
            <person name="Westerberg I."/>
            <person name="Brannstrom I.O."/>
            <person name="Guillou S."/>
            <person name="Cros-Aarteil S."/>
            <person name="Calhoun S."/>
            <person name="Haridas S."/>
            <person name="Kuo A."/>
            <person name="Mondo S."/>
            <person name="Pangilinan J."/>
            <person name="Riley R."/>
            <person name="Labutti K."/>
            <person name="Andreopoulos B."/>
            <person name="Lipzen A."/>
            <person name="Chen C."/>
            <person name="Yanf M."/>
            <person name="Daum C."/>
            <person name="Ng V."/>
            <person name="Clum A."/>
            <person name="Ohm R."/>
            <person name="Martin F."/>
            <person name="Silar P."/>
            <person name="Natvig D."/>
            <person name="Lalanne C."/>
            <person name="Gautier V."/>
            <person name="Ament-Velasquez S.L."/>
            <person name="Kruys A."/>
            <person name="Hutchinson M.I."/>
            <person name="Powell A.J."/>
            <person name="Barry K."/>
            <person name="Miller A.N."/>
            <person name="Grigoriev I.V."/>
            <person name="Debuchy R."/>
            <person name="Gladieux P."/>
            <person name="Thoren M.H."/>
            <person name="Johannesson H."/>
        </authorList>
    </citation>
    <scope>NUCLEOTIDE SEQUENCE</scope>
    <source>
        <strain evidence="7">PSN309</strain>
    </source>
</reference>
<accession>A0AAN6WVU2</accession>
<name>A0AAN6WVU2_9PEZI</name>
<feature type="compositionally biased region" description="Acidic residues" evidence="5">
    <location>
        <begin position="255"/>
        <end position="265"/>
    </location>
</feature>
<protein>
    <submittedName>
        <fullName evidence="7">Mitochondrial complex I intermediate-associated protein 30</fullName>
    </submittedName>
</protein>
<evidence type="ECO:0000313" key="8">
    <source>
        <dbReference type="Proteomes" id="UP001302126"/>
    </source>
</evidence>
<comment type="similarity">
    <text evidence="2">Belongs to the CIA30 family.</text>
</comment>
<dbReference type="InterPro" id="IPR008979">
    <property type="entry name" value="Galactose-bd-like_sf"/>
</dbReference>
<dbReference type="Proteomes" id="UP001302126">
    <property type="component" value="Unassembled WGS sequence"/>
</dbReference>
<evidence type="ECO:0000256" key="2">
    <source>
        <dbReference type="ARBA" id="ARBA00007884"/>
    </source>
</evidence>
<reference evidence="7" key="1">
    <citation type="journal article" date="2023" name="Mol. Phylogenet. Evol.">
        <title>Genome-scale phylogeny and comparative genomics of the fungal order Sordariales.</title>
        <authorList>
            <person name="Hensen N."/>
            <person name="Bonometti L."/>
            <person name="Westerberg I."/>
            <person name="Brannstrom I.O."/>
            <person name="Guillou S."/>
            <person name="Cros-Aarteil S."/>
            <person name="Calhoun S."/>
            <person name="Haridas S."/>
            <person name="Kuo A."/>
            <person name="Mondo S."/>
            <person name="Pangilinan J."/>
            <person name="Riley R."/>
            <person name="LaButti K."/>
            <person name="Andreopoulos B."/>
            <person name="Lipzen A."/>
            <person name="Chen C."/>
            <person name="Yan M."/>
            <person name="Daum C."/>
            <person name="Ng V."/>
            <person name="Clum A."/>
            <person name="Steindorff A."/>
            <person name="Ohm R.A."/>
            <person name="Martin F."/>
            <person name="Silar P."/>
            <person name="Natvig D.O."/>
            <person name="Lalanne C."/>
            <person name="Gautier V."/>
            <person name="Ament-Velasquez S.L."/>
            <person name="Kruys A."/>
            <person name="Hutchinson M.I."/>
            <person name="Powell A.J."/>
            <person name="Barry K."/>
            <person name="Miller A.N."/>
            <person name="Grigoriev I.V."/>
            <person name="Debuchy R."/>
            <person name="Gladieux P."/>
            <person name="Hiltunen Thoren M."/>
            <person name="Johannesson H."/>
        </authorList>
    </citation>
    <scope>NUCLEOTIDE SEQUENCE</scope>
    <source>
        <strain evidence="7">PSN309</strain>
    </source>
</reference>
<keyword evidence="4" id="KW-0143">Chaperone</keyword>
<gene>
    <name evidence="7" type="ORF">QBC35DRAFT_151874</name>
</gene>
<evidence type="ECO:0000256" key="4">
    <source>
        <dbReference type="ARBA" id="ARBA00023186"/>
    </source>
</evidence>
<evidence type="ECO:0000256" key="5">
    <source>
        <dbReference type="SAM" id="MobiDB-lite"/>
    </source>
</evidence>
<evidence type="ECO:0000256" key="3">
    <source>
        <dbReference type="ARBA" id="ARBA00023128"/>
    </source>
</evidence>
<proteinExistence type="inferred from homology"/>
<dbReference type="GO" id="GO:0006120">
    <property type="term" value="P:mitochondrial electron transport, NADH to ubiquinone"/>
    <property type="evidence" value="ECO:0007669"/>
    <property type="project" value="TreeGrafter"/>
</dbReference>
<dbReference type="InterPro" id="IPR013857">
    <property type="entry name" value="NADH-UbQ_OxRdtase-assoc_prot30"/>
</dbReference>
<dbReference type="AlphaFoldDB" id="A0AAN6WVU2"/>
<evidence type="ECO:0000256" key="1">
    <source>
        <dbReference type="ARBA" id="ARBA00004173"/>
    </source>
</evidence>
<comment type="subcellular location">
    <subcellularLocation>
        <location evidence="1">Mitochondrion</location>
    </subcellularLocation>
</comment>
<comment type="caution">
    <text evidence="7">The sequence shown here is derived from an EMBL/GenBank/DDBJ whole genome shotgun (WGS) entry which is preliminary data.</text>
</comment>
<feature type="region of interest" description="Disordered" evidence="5">
    <location>
        <begin position="237"/>
        <end position="281"/>
    </location>
</feature>
<dbReference type="GO" id="GO:0010257">
    <property type="term" value="P:NADH dehydrogenase complex assembly"/>
    <property type="evidence" value="ECO:0007669"/>
    <property type="project" value="TreeGrafter"/>
</dbReference>
<dbReference type="SUPFAM" id="SSF49785">
    <property type="entry name" value="Galactose-binding domain-like"/>
    <property type="match status" value="1"/>
</dbReference>